<evidence type="ECO:0000256" key="2">
    <source>
        <dbReference type="SAM" id="Phobius"/>
    </source>
</evidence>
<keyword evidence="2" id="KW-0472">Membrane</keyword>
<dbReference type="Pfam" id="PF02698">
    <property type="entry name" value="DUF218"/>
    <property type="match status" value="1"/>
</dbReference>
<proteinExistence type="predicted"/>
<comment type="caution">
    <text evidence="4">The sequence shown here is derived from an EMBL/GenBank/DDBJ whole genome shotgun (WGS) entry which is preliminary data.</text>
</comment>
<accession>A0A7C3I0K6</accession>
<keyword evidence="2" id="KW-1133">Transmembrane helix</keyword>
<feature type="transmembrane region" description="Helical" evidence="2">
    <location>
        <begin position="12"/>
        <end position="34"/>
    </location>
</feature>
<dbReference type="InterPro" id="IPR014729">
    <property type="entry name" value="Rossmann-like_a/b/a_fold"/>
</dbReference>
<dbReference type="PANTHER" id="PTHR30336">
    <property type="entry name" value="INNER MEMBRANE PROTEIN, PROBABLE PERMEASE"/>
    <property type="match status" value="1"/>
</dbReference>
<organism evidence="4">
    <name type="scientific">Gracilinema caldarium</name>
    <dbReference type="NCBI Taxonomy" id="215591"/>
    <lineage>
        <taxon>Bacteria</taxon>
        <taxon>Pseudomonadati</taxon>
        <taxon>Spirochaetota</taxon>
        <taxon>Spirochaetia</taxon>
        <taxon>Spirochaetales</taxon>
        <taxon>Breznakiellaceae</taxon>
        <taxon>Gracilinema</taxon>
    </lineage>
</organism>
<name>A0A7C3I0K6_9SPIR</name>
<dbReference type="GO" id="GO:0043164">
    <property type="term" value="P:Gram-negative-bacterium-type cell wall biogenesis"/>
    <property type="evidence" value="ECO:0007669"/>
    <property type="project" value="TreeGrafter"/>
</dbReference>
<dbReference type="PANTHER" id="PTHR30336:SF4">
    <property type="entry name" value="ENVELOPE BIOGENESIS FACTOR ELYC"/>
    <property type="match status" value="1"/>
</dbReference>
<evidence type="ECO:0000313" key="4">
    <source>
        <dbReference type="EMBL" id="HFH28820.1"/>
    </source>
</evidence>
<sequence>MGTLAFYISKILRPLFTSPLPLCLFISLWALIALKPCSTLHVWLRRIGMFIILGTILLSLPIMARILSQWYEVKRSYIDEVLARGSYRAILVLGGTVDPVASEPGLVEGNDSFERLIATAALYRAGAAPFVIASGGSGSITFPRQKEAPYMAELLEFMGVPKNVVIIEEKSRNTYENIIYSKAILETLHDTKNDTAGAEVSDTTPVRLPDRTPGHSPDSTSSQAPVLLVSSAWHLPRAMAVCRKQGLDVQPFSVDSQAEPLLLPADLFPDPWALQRTTRLIREWIGLAYYRLLGRI</sequence>
<reference evidence="4" key="1">
    <citation type="journal article" date="2020" name="mSystems">
        <title>Genome- and Community-Level Interaction Insights into Carbon Utilization and Element Cycling Functions of Hydrothermarchaeota in Hydrothermal Sediment.</title>
        <authorList>
            <person name="Zhou Z."/>
            <person name="Liu Y."/>
            <person name="Xu W."/>
            <person name="Pan J."/>
            <person name="Luo Z.H."/>
            <person name="Li M."/>
        </authorList>
    </citation>
    <scope>NUCLEOTIDE SEQUENCE [LARGE SCALE GENOMIC DNA]</scope>
    <source>
        <strain evidence="4">SpSt-503</strain>
    </source>
</reference>
<dbReference type="InterPro" id="IPR051599">
    <property type="entry name" value="Cell_Envelope_Assoc"/>
</dbReference>
<gene>
    <name evidence="4" type="ORF">ENS59_04820</name>
</gene>
<feature type="region of interest" description="Disordered" evidence="1">
    <location>
        <begin position="195"/>
        <end position="222"/>
    </location>
</feature>
<dbReference type="InterPro" id="IPR003848">
    <property type="entry name" value="DUF218"/>
</dbReference>
<protein>
    <submittedName>
        <fullName evidence="4">YdcF family protein</fullName>
    </submittedName>
</protein>
<dbReference type="EMBL" id="DSVL01000144">
    <property type="protein sequence ID" value="HFH28820.1"/>
    <property type="molecule type" value="Genomic_DNA"/>
</dbReference>
<dbReference type="CDD" id="cd06259">
    <property type="entry name" value="YdcF-like"/>
    <property type="match status" value="1"/>
</dbReference>
<evidence type="ECO:0000256" key="1">
    <source>
        <dbReference type="SAM" id="MobiDB-lite"/>
    </source>
</evidence>
<dbReference type="GO" id="GO:0000270">
    <property type="term" value="P:peptidoglycan metabolic process"/>
    <property type="evidence" value="ECO:0007669"/>
    <property type="project" value="TreeGrafter"/>
</dbReference>
<keyword evidence="2" id="KW-0812">Transmembrane</keyword>
<feature type="transmembrane region" description="Helical" evidence="2">
    <location>
        <begin position="46"/>
        <end position="67"/>
    </location>
</feature>
<evidence type="ECO:0000259" key="3">
    <source>
        <dbReference type="Pfam" id="PF02698"/>
    </source>
</evidence>
<dbReference type="GO" id="GO:0005886">
    <property type="term" value="C:plasma membrane"/>
    <property type="evidence" value="ECO:0007669"/>
    <property type="project" value="TreeGrafter"/>
</dbReference>
<feature type="domain" description="DUF218" evidence="3">
    <location>
        <begin position="89"/>
        <end position="286"/>
    </location>
</feature>
<dbReference type="AlphaFoldDB" id="A0A7C3I0K6"/>
<dbReference type="Gene3D" id="3.40.50.620">
    <property type="entry name" value="HUPs"/>
    <property type="match status" value="1"/>
</dbReference>